<evidence type="ECO:0000313" key="6">
    <source>
        <dbReference type="Proteomes" id="UP000050509"/>
    </source>
</evidence>
<protein>
    <recommendedName>
        <fullName evidence="4">PpiC domain-containing protein</fullName>
    </recommendedName>
</protein>
<keyword evidence="3" id="KW-0812">Transmembrane</keyword>
<dbReference type="AlphaFoldDB" id="A0A0P9D9V3"/>
<feature type="transmembrane region" description="Helical" evidence="3">
    <location>
        <begin position="12"/>
        <end position="35"/>
    </location>
</feature>
<proteinExistence type="predicted"/>
<feature type="domain" description="PpiC" evidence="4">
    <location>
        <begin position="286"/>
        <end position="401"/>
    </location>
</feature>
<sequence>MTRRQREERRQQLVIIIAGAAVGLALLAVLIGVGYDKLWVPSRPVAQAGNATLTRSGYWEERRNEIARQTVQNLQLLSFLGAQFGSQISSQLATLDAEVPNIRTAAADDATVSNWIDRQVLLQSAAADYNIQVSDGEIAQRLVSDLGRVFSPPAPVPTSTTTLTPTEVIAPTAAAPAAPTAAATAAASTTDAPAATATEAPTTVPTATPLPDAALSQQDGIIGRVYDAYQQEMLQLSGDPSAPQKANLTLDDFKRALHDQYLRDAISAKVEEQLLPEASFTPSTDPTTIEVRQILISTTATLSDTQEQQQAALAASRPKAEEILAKLRGGADFAETAKTSSDDYATREAGGTLPTFDMAGKTSDGRKMDPEIVKAALALKENEISELIQTPAGWSIIQLVTKKADDTAVQLQNARSKKLDEWLAQKRAAATIARYPAVSPTPTSPPTPTVDVNTLPTVQLLATPTATTVTTATTTLEATPGATAAP</sequence>
<dbReference type="PATRIC" id="fig|186479.3.peg.9139"/>
<organism evidence="5 6">
    <name type="scientific">Kouleothrix aurantiaca</name>
    <dbReference type="NCBI Taxonomy" id="186479"/>
    <lineage>
        <taxon>Bacteria</taxon>
        <taxon>Bacillati</taxon>
        <taxon>Chloroflexota</taxon>
        <taxon>Chloroflexia</taxon>
        <taxon>Chloroflexales</taxon>
        <taxon>Roseiflexineae</taxon>
        <taxon>Roseiflexaceae</taxon>
        <taxon>Kouleothrix</taxon>
    </lineage>
</organism>
<keyword evidence="3" id="KW-1133">Transmembrane helix</keyword>
<evidence type="ECO:0000259" key="4">
    <source>
        <dbReference type="PROSITE" id="PS50198"/>
    </source>
</evidence>
<evidence type="ECO:0000313" key="5">
    <source>
        <dbReference type="EMBL" id="KPV52343.1"/>
    </source>
</evidence>
<reference evidence="5 6" key="1">
    <citation type="submission" date="2015-09" db="EMBL/GenBank/DDBJ databases">
        <title>Draft genome sequence of Kouleothrix aurantiaca JCM 19913.</title>
        <authorList>
            <person name="Hemp J."/>
        </authorList>
    </citation>
    <scope>NUCLEOTIDE SEQUENCE [LARGE SCALE GENOMIC DNA]</scope>
    <source>
        <strain evidence="5 6">COM-B</strain>
    </source>
</reference>
<dbReference type="InterPro" id="IPR000297">
    <property type="entry name" value="PPIase_PpiC"/>
</dbReference>
<dbReference type="PANTHER" id="PTHR47245">
    <property type="entry name" value="PEPTIDYLPROLYL ISOMERASE"/>
    <property type="match status" value="1"/>
</dbReference>
<evidence type="ECO:0000256" key="1">
    <source>
        <dbReference type="PROSITE-ProRule" id="PRU00278"/>
    </source>
</evidence>
<feature type="region of interest" description="Disordered" evidence="2">
    <location>
        <begin position="181"/>
        <end position="212"/>
    </location>
</feature>
<keyword evidence="1" id="KW-0697">Rotamase</keyword>
<evidence type="ECO:0000256" key="2">
    <source>
        <dbReference type="SAM" id="MobiDB-lite"/>
    </source>
</evidence>
<dbReference type="InterPro" id="IPR050245">
    <property type="entry name" value="PrsA_foldase"/>
</dbReference>
<keyword evidence="3" id="KW-0472">Membrane</keyword>
<evidence type="ECO:0000256" key="3">
    <source>
        <dbReference type="SAM" id="Phobius"/>
    </source>
</evidence>
<gene>
    <name evidence="5" type="ORF">SE17_16100</name>
</gene>
<dbReference type="EMBL" id="LJCR01000580">
    <property type="protein sequence ID" value="KPV52343.1"/>
    <property type="molecule type" value="Genomic_DNA"/>
</dbReference>
<name>A0A0P9D9V3_9CHLR</name>
<dbReference type="InterPro" id="IPR046357">
    <property type="entry name" value="PPIase_dom_sf"/>
</dbReference>
<dbReference type="GO" id="GO:0003755">
    <property type="term" value="F:peptidyl-prolyl cis-trans isomerase activity"/>
    <property type="evidence" value="ECO:0007669"/>
    <property type="project" value="UniProtKB-KW"/>
</dbReference>
<dbReference type="Proteomes" id="UP000050509">
    <property type="component" value="Unassembled WGS sequence"/>
</dbReference>
<dbReference type="Gene3D" id="3.10.50.40">
    <property type="match status" value="1"/>
</dbReference>
<dbReference type="Pfam" id="PF00639">
    <property type="entry name" value="Rotamase"/>
    <property type="match status" value="1"/>
</dbReference>
<keyword evidence="6" id="KW-1185">Reference proteome</keyword>
<keyword evidence="1" id="KW-0413">Isomerase</keyword>
<accession>A0A0P9D9V3</accession>
<comment type="caution">
    <text evidence="5">The sequence shown here is derived from an EMBL/GenBank/DDBJ whole genome shotgun (WGS) entry which is preliminary data.</text>
</comment>
<dbReference type="PROSITE" id="PS50198">
    <property type="entry name" value="PPIC_PPIASE_2"/>
    <property type="match status" value="1"/>
</dbReference>
<dbReference type="PANTHER" id="PTHR47245:SF2">
    <property type="entry name" value="PEPTIDYL-PROLYL CIS-TRANS ISOMERASE HP_0175-RELATED"/>
    <property type="match status" value="1"/>
</dbReference>
<dbReference type="SUPFAM" id="SSF54534">
    <property type="entry name" value="FKBP-like"/>
    <property type="match status" value="1"/>
</dbReference>